<keyword evidence="2" id="KW-1185">Reference proteome</keyword>
<evidence type="ECO:0000313" key="1">
    <source>
        <dbReference type="EMBL" id="KAF6005514.1"/>
    </source>
</evidence>
<reference evidence="1 2" key="1">
    <citation type="journal article" date="2020" name="J. Phycol.">
        <title>Comparative genome analysis reveals Cyanidiococcus gen. nov., a new extremophilic red algal genus sister to Cyanidioschyzon (Cyanidioschyzonaceae, Rhodophyta).</title>
        <authorList>
            <person name="Liu S.-L."/>
            <person name="Chiang Y.-R."/>
            <person name="Yoon H.S."/>
            <person name="Fu H.-Y."/>
        </authorList>
    </citation>
    <scope>NUCLEOTIDE SEQUENCE [LARGE SCALE GENOMIC DNA]</scope>
    <source>
        <strain evidence="1 2">THAL066</strain>
    </source>
</reference>
<evidence type="ECO:0000313" key="2">
    <source>
        <dbReference type="Proteomes" id="UP000530660"/>
    </source>
</evidence>
<organism evidence="1 2">
    <name type="scientific">Cyanidiococcus yangmingshanensis</name>
    <dbReference type="NCBI Taxonomy" id="2690220"/>
    <lineage>
        <taxon>Eukaryota</taxon>
        <taxon>Rhodophyta</taxon>
        <taxon>Bangiophyceae</taxon>
        <taxon>Cyanidiales</taxon>
        <taxon>Cyanidiaceae</taxon>
        <taxon>Cyanidiococcus</taxon>
    </lineage>
</organism>
<dbReference type="AlphaFoldDB" id="A0A7J7ISH6"/>
<proteinExistence type="predicted"/>
<dbReference type="Proteomes" id="UP000530660">
    <property type="component" value="Unassembled WGS sequence"/>
</dbReference>
<accession>A0A7J7ISH6</accession>
<sequence length="109" mass="12165">MACAAESQHNIIWRRPSSAPKVASAVFSNELQVQAVSSNSQPWGKAVPFKERRIEQATFKKSVYAAFQVTLVTPFAFETFRFPAPHWCVTVSKRSQVGATPQVQISLRL</sequence>
<protein>
    <submittedName>
        <fullName evidence="1">Uncharacterized protein</fullName>
    </submittedName>
</protein>
<dbReference type="EMBL" id="VWRR01000001">
    <property type="protein sequence ID" value="KAF6005514.1"/>
    <property type="molecule type" value="Genomic_DNA"/>
</dbReference>
<comment type="caution">
    <text evidence="1">The sequence shown here is derived from an EMBL/GenBank/DDBJ whole genome shotgun (WGS) entry which is preliminary data.</text>
</comment>
<gene>
    <name evidence="1" type="ORF">F1559_005118</name>
</gene>
<name>A0A7J7ISH6_9RHOD</name>